<keyword evidence="1 4" id="KW-0732">Signal</keyword>
<dbReference type="GO" id="GO:0031222">
    <property type="term" value="P:arabinan catabolic process"/>
    <property type="evidence" value="ECO:0007669"/>
    <property type="project" value="TreeGrafter"/>
</dbReference>
<dbReference type="InterPro" id="IPR017853">
    <property type="entry name" value="GH"/>
</dbReference>
<dbReference type="SUPFAM" id="SSF52279">
    <property type="entry name" value="Beta-D-glucan exohydrolase, C-terminal domain"/>
    <property type="match status" value="1"/>
</dbReference>
<dbReference type="Gene3D" id="3.20.20.300">
    <property type="entry name" value="Glycoside hydrolase, family 3, N-terminal domain"/>
    <property type="match status" value="1"/>
</dbReference>
<dbReference type="Pfam" id="PF14310">
    <property type="entry name" value="Fn3-like"/>
    <property type="match status" value="1"/>
</dbReference>
<dbReference type="Gene3D" id="2.60.40.10">
    <property type="entry name" value="Immunoglobulins"/>
    <property type="match status" value="1"/>
</dbReference>
<dbReference type="Proteomes" id="UP000649617">
    <property type="component" value="Unassembled WGS sequence"/>
</dbReference>
<organism evidence="6 7">
    <name type="scientific">Symbiodinium pilosum</name>
    <name type="common">Dinoflagellate</name>
    <dbReference type="NCBI Taxonomy" id="2952"/>
    <lineage>
        <taxon>Eukaryota</taxon>
        <taxon>Sar</taxon>
        <taxon>Alveolata</taxon>
        <taxon>Dinophyceae</taxon>
        <taxon>Suessiales</taxon>
        <taxon>Symbiodiniaceae</taxon>
        <taxon>Symbiodinium</taxon>
    </lineage>
</organism>
<evidence type="ECO:0000256" key="1">
    <source>
        <dbReference type="ARBA" id="ARBA00022729"/>
    </source>
</evidence>
<keyword evidence="3" id="KW-0326">Glycosidase</keyword>
<dbReference type="SMART" id="SM01217">
    <property type="entry name" value="Fn3_like"/>
    <property type="match status" value="1"/>
</dbReference>
<dbReference type="AlphaFoldDB" id="A0A812IRV0"/>
<gene>
    <name evidence="6" type="primary">BXL2</name>
    <name evidence="6" type="ORF">SPIL2461_LOCUS618</name>
</gene>
<dbReference type="InterPro" id="IPR002772">
    <property type="entry name" value="Glyco_hydro_3_C"/>
</dbReference>
<protein>
    <submittedName>
        <fullName evidence="6">BXL2 protein</fullName>
    </submittedName>
</protein>
<evidence type="ECO:0000313" key="6">
    <source>
        <dbReference type="EMBL" id="CAE7168093.1"/>
    </source>
</evidence>
<name>A0A812IRV0_SYMPI</name>
<accession>A0A812IRV0</accession>
<feature type="domain" description="Fibronectin type III-like" evidence="5">
    <location>
        <begin position="694"/>
        <end position="769"/>
    </location>
</feature>
<dbReference type="InterPro" id="IPR026891">
    <property type="entry name" value="Fn3-like"/>
</dbReference>
<evidence type="ECO:0000256" key="2">
    <source>
        <dbReference type="ARBA" id="ARBA00022801"/>
    </source>
</evidence>
<evidence type="ECO:0000256" key="3">
    <source>
        <dbReference type="ARBA" id="ARBA00023295"/>
    </source>
</evidence>
<dbReference type="GO" id="GO:0045493">
    <property type="term" value="P:xylan catabolic process"/>
    <property type="evidence" value="ECO:0007669"/>
    <property type="project" value="InterPro"/>
</dbReference>
<dbReference type="InterPro" id="IPR013783">
    <property type="entry name" value="Ig-like_fold"/>
</dbReference>
<sequence>MMLGWTFAVGLSLRLSAADEHYPRYGCSKGYEHFPFCNSKLTVEERVEDLIQRLELNEKPLLMVARLAPLGNVSRLGIPQYDWGVNCIHGVQSRCGDGSRCPTSFAAPNLLGAAFNESAWWAMGHVIGVELRSLWKQGKGENHPPTQLPPLGLDCWSPNVNIVRDPRWGRNMETPSEDPFLVGRFGVQVSKGVQQGKDPSRLQAIVTLKHFAANELEGTWPGPGGPAQYPGTGMCPGQKCTRHTIDVNISAYDLASSYLAPFRSSVVDGGALGIMCSYNAINGYPSCANKWLLGKLRKDWGFQGYVSGDSGAVDDIYRSHWFAPSLEQAVVKAVEAGTDVQSAGWTHGQPWATANAEYLKCIPDLVRAGQLSEQAVDEALRHTLSLRFRLGLFDDPDQPYEHFSPEVVRSSSHVAAAIDSTEQGLVLLKNENGTLPLSGRITVIGPHATTRRELLGNYLGQICPGNQKEESFGCVENIYEALSNLSTDVTTAPGLPGIDADLDPKLLAEAVAAATAAQHVVLALGINAGSIEREGSDRHNITLPEGQLRLLDAIARVGRPVTVVLINGGIVAISPVKAKANAVVEAWYPGFFGARAIAGALLGKSNRWGKLPVTIYDETFTDDFDMLSFDMTKAPGRTYRYFTGKPLWPFGFGLSYTTFALSLQGPRSVTILQKGGTTKIPVQVRNTGPMDGDEVVMAYFRPAQGTLPAGSRAAKLRQQLFGFERVAVAHGQDAMLSFEVTAASLQVFTDAGDAVSYAGKYTVLLSTGNVDVAVDVTVVGKGKQPVLLEPWEPHQAIESLVV</sequence>
<reference evidence="6" key="1">
    <citation type="submission" date="2021-02" db="EMBL/GenBank/DDBJ databases">
        <authorList>
            <person name="Dougan E. K."/>
            <person name="Rhodes N."/>
            <person name="Thang M."/>
            <person name="Chan C."/>
        </authorList>
    </citation>
    <scope>NUCLEOTIDE SEQUENCE</scope>
</reference>
<dbReference type="InterPro" id="IPR044993">
    <property type="entry name" value="BXL"/>
</dbReference>
<proteinExistence type="predicted"/>
<dbReference type="GO" id="GO:0046556">
    <property type="term" value="F:alpha-L-arabinofuranosidase activity"/>
    <property type="evidence" value="ECO:0007669"/>
    <property type="project" value="TreeGrafter"/>
</dbReference>
<keyword evidence="7" id="KW-1185">Reference proteome</keyword>
<feature type="chain" id="PRO_5033003331" evidence="4">
    <location>
        <begin position="19"/>
        <end position="802"/>
    </location>
</feature>
<comment type="caution">
    <text evidence="6">The sequence shown here is derived from an EMBL/GenBank/DDBJ whole genome shotgun (WGS) entry which is preliminary data.</text>
</comment>
<dbReference type="Gene3D" id="3.40.50.1700">
    <property type="entry name" value="Glycoside hydrolase family 3 C-terminal domain"/>
    <property type="match status" value="1"/>
</dbReference>
<dbReference type="InterPro" id="IPR036962">
    <property type="entry name" value="Glyco_hydro_3_N_sf"/>
</dbReference>
<dbReference type="GO" id="GO:0009044">
    <property type="term" value="F:xylan 1,4-beta-xylosidase activity"/>
    <property type="evidence" value="ECO:0007669"/>
    <property type="project" value="InterPro"/>
</dbReference>
<dbReference type="Pfam" id="PF00933">
    <property type="entry name" value="Glyco_hydro_3"/>
    <property type="match status" value="2"/>
</dbReference>
<evidence type="ECO:0000259" key="5">
    <source>
        <dbReference type="SMART" id="SM01217"/>
    </source>
</evidence>
<dbReference type="OrthoDB" id="408728at2759"/>
<evidence type="ECO:0000256" key="4">
    <source>
        <dbReference type="SAM" id="SignalP"/>
    </source>
</evidence>
<feature type="signal peptide" evidence="4">
    <location>
        <begin position="1"/>
        <end position="18"/>
    </location>
</feature>
<dbReference type="InterPro" id="IPR001764">
    <property type="entry name" value="Glyco_hydro_3_N"/>
</dbReference>
<dbReference type="InterPro" id="IPR036881">
    <property type="entry name" value="Glyco_hydro_3_C_sf"/>
</dbReference>
<dbReference type="PANTHER" id="PTHR42721">
    <property type="entry name" value="SUGAR HYDROLASE-RELATED"/>
    <property type="match status" value="1"/>
</dbReference>
<dbReference type="EMBL" id="CAJNIZ010000514">
    <property type="protein sequence ID" value="CAE7168093.1"/>
    <property type="molecule type" value="Genomic_DNA"/>
</dbReference>
<dbReference type="PANTHER" id="PTHR42721:SF41">
    <property type="entry name" value="GLYCOSIDE HYDROLASE FAMILY 3 C-TERMINAL DOMAIN-CONTAINING PROTEIN"/>
    <property type="match status" value="1"/>
</dbReference>
<dbReference type="SUPFAM" id="SSF51445">
    <property type="entry name" value="(Trans)glycosidases"/>
    <property type="match status" value="1"/>
</dbReference>
<dbReference type="PRINTS" id="PR00133">
    <property type="entry name" value="GLHYDRLASE3"/>
</dbReference>
<evidence type="ECO:0000313" key="7">
    <source>
        <dbReference type="Proteomes" id="UP000649617"/>
    </source>
</evidence>
<keyword evidence="2" id="KW-0378">Hydrolase</keyword>
<dbReference type="Pfam" id="PF01915">
    <property type="entry name" value="Glyco_hydro_3_C"/>
    <property type="match status" value="1"/>
</dbReference>